<proteinExistence type="predicted"/>
<keyword evidence="1" id="KW-0812">Transmembrane</keyword>
<keyword evidence="1" id="KW-0472">Membrane</keyword>
<dbReference type="EMBL" id="MN740615">
    <property type="protein sequence ID" value="QHU35913.1"/>
    <property type="molecule type" value="Genomic_DNA"/>
</dbReference>
<evidence type="ECO:0000256" key="1">
    <source>
        <dbReference type="SAM" id="Phobius"/>
    </source>
</evidence>
<dbReference type="AlphaFoldDB" id="A0A6C0M071"/>
<protein>
    <submittedName>
        <fullName evidence="2">Uncharacterized protein</fullName>
    </submittedName>
</protein>
<evidence type="ECO:0000313" key="2">
    <source>
        <dbReference type="EMBL" id="QHU35913.1"/>
    </source>
</evidence>
<feature type="transmembrane region" description="Helical" evidence="1">
    <location>
        <begin position="6"/>
        <end position="25"/>
    </location>
</feature>
<keyword evidence="1" id="KW-1133">Transmembrane helix</keyword>
<organism evidence="2">
    <name type="scientific">viral metagenome</name>
    <dbReference type="NCBI Taxonomy" id="1070528"/>
    <lineage>
        <taxon>unclassified sequences</taxon>
        <taxon>metagenomes</taxon>
        <taxon>organismal metagenomes</taxon>
    </lineage>
</organism>
<reference evidence="2" key="1">
    <citation type="journal article" date="2020" name="Nature">
        <title>Giant virus diversity and host interactions through global metagenomics.</title>
        <authorList>
            <person name="Schulz F."/>
            <person name="Roux S."/>
            <person name="Paez-Espino D."/>
            <person name="Jungbluth S."/>
            <person name="Walsh D.A."/>
            <person name="Denef V.J."/>
            <person name="McMahon K.D."/>
            <person name="Konstantinidis K.T."/>
            <person name="Eloe-Fadrosh E.A."/>
            <person name="Kyrpides N.C."/>
            <person name="Woyke T."/>
        </authorList>
    </citation>
    <scope>NUCLEOTIDE SEQUENCE</scope>
    <source>
        <strain evidence="2">GVMAG-S-1035085-51</strain>
    </source>
</reference>
<accession>A0A6C0M071</accession>
<feature type="transmembrane region" description="Helical" evidence="1">
    <location>
        <begin position="34"/>
        <end position="54"/>
    </location>
</feature>
<name>A0A6C0M071_9ZZZZ</name>
<sequence length="64" mass="7700">MKPFITILQEALAVGLVLIVIYWLVNRLLLKYNIWIKLMVSGMLFHIIFEYTGINRWYVSNYYT</sequence>